<dbReference type="Gene3D" id="3.40.50.10610">
    <property type="entry name" value="ABC-type transport auxiliary lipoprotein component"/>
    <property type="match status" value="1"/>
</dbReference>
<feature type="signal peptide" evidence="1">
    <location>
        <begin position="1"/>
        <end position="26"/>
    </location>
</feature>
<accession>A0A918JEA5</accession>
<dbReference type="PROSITE" id="PS51257">
    <property type="entry name" value="PROKAR_LIPOPROTEIN"/>
    <property type="match status" value="1"/>
</dbReference>
<dbReference type="Pfam" id="PF03886">
    <property type="entry name" value="ABC_trans_aux"/>
    <property type="match status" value="1"/>
</dbReference>
<feature type="domain" description="ABC-type transport auxiliary lipoprotein component" evidence="2">
    <location>
        <begin position="32"/>
        <end position="193"/>
    </location>
</feature>
<protein>
    <recommendedName>
        <fullName evidence="2">ABC-type transport auxiliary lipoprotein component domain-containing protein</fullName>
    </recommendedName>
</protein>
<sequence>MRRQSRCIIMASLASLLGACSILPKSDPLTVYQLPAAHEVTAAAFSGLSGRSLSVFTPYAGSFLDTDRIAVVPSGNRLSVYEGSRWSDPAPVVFRNRLVRDLRKTADLKAVGNERESLLADYQLRGDLVDFQVEYRNEQPTALIAFEASLVNGQSGRVIASRHFSVAEPVDGRQVPEVVQAFGRAAGRINHDIIQWVYRVAGK</sequence>
<comment type="caution">
    <text evidence="3">The sequence shown here is derived from an EMBL/GenBank/DDBJ whole genome shotgun (WGS) entry which is preliminary data.</text>
</comment>
<organism evidence="3 4">
    <name type="scientific">Advenella faeciporci</name>
    <dbReference type="NCBI Taxonomy" id="797535"/>
    <lineage>
        <taxon>Bacteria</taxon>
        <taxon>Pseudomonadati</taxon>
        <taxon>Pseudomonadota</taxon>
        <taxon>Betaproteobacteria</taxon>
        <taxon>Burkholderiales</taxon>
        <taxon>Alcaligenaceae</taxon>
    </lineage>
</organism>
<keyword evidence="4" id="KW-1185">Reference proteome</keyword>
<evidence type="ECO:0000313" key="3">
    <source>
        <dbReference type="EMBL" id="GGW75261.1"/>
    </source>
</evidence>
<reference evidence="3" key="2">
    <citation type="submission" date="2020-09" db="EMBL/GenBank/DDBJ databases">
        <authorList>
            <person name="Sun Q."/>
            <person name="Kim S."/>
        </authorList>
    </citation>
    <scope>NUCLEOTIDE SEQUENCE</scope>
    <source>
        <strain evidence="3">KCTC 23732</strain>
    </source>
</reference>
<proteinExistence type="predicted"/>
<name>A0A918JEA5_9BURK</name>
<evidence type="ECO:0000259" key="2">
    <source>
        <dbReference type="Pfam" id="PF03886"/>
    </source>
</evidence>
<evidence type="ECO:0000313" key="4">
    <source>
        <dbReference type="Proteomes" id="UP000608345"/>
    </source>
</evidence>
<keyword evidence="1" id="KW-0732">Signal</keyword>
<feature type="chain" id="PRO_5038123628" description="ABC-type transport auxiliary lipoprotein component domain-containing protein" evidence="1">
    <location>
        <begin position="27"/>
        <end position="203"/>
    </location>
</feature>
<evidence type="ECO:0000256" key="1">
    <source>
        <dbReference type="SAM" id="SignalP"/>
    </source>
</evidence>
<dbReference type="InterPro" id="IPR005586">
    <property type="entry name" value="ABC_trans_aux"/>
</dbReference>
<dbReference type="Proteomes" id="UP000608345">
    <property type="component" value="Unassembled WGS sequence"/>
</dbReference>
<dbReference type="SUPFAM" id="SSF159594">
    <property type="entry name" value="XCC0632-like"/>
    <property type="match status" value="1"/>
</dbReference>
<dbReference type="AlphaFoldDB" id="A0A918JEA5"/>
<dbReference type="EMBL" id="BMYS01000001">
    <property type="protein sequence ID" value="GGW75261.1"/>
    <property type="molecule type" value="Genomic_DNA"/>
</dbReference>
<reference evidence="3" key="1">
    <citation type="journal article" date="2014" name="Int. J. Syst. Evol. Microbiol.">
        <title>Complete genome sequence of Corynebacterium casei LMG S-19264T (=DSM 44701T), isolated from a smear-ripened cheese.</title>
        <authorList>
            <consortium name="US DOE Joint Genome Institute (JGI-PGF)"/>
            <person name="Walter F."/>
            <person name="Albersmeier A."/>
            <person name="Kalinowski J."/>
            <person name="Ruckert C."/>
        </authorList>
    </citation>
    <scope>NUCLEOTIDE SEQUENCE</scope>
    <source>
        <strain evidence="3">KCTC 23732</strain>
    </source>
</reference>
<gene>
    <name evidence="3" type="ORF">GCM10011450_00710</name>
</gene>